<dbReference type="EMBL" id="CCFA01000608">
    <property type="protein sequence ID" value="CDW96528.1"/>
    <property type="molecule type" value="Genomic_DNA"/>
</dbReference>
<keyword evidence="2" id="KW-0472">Membrane</keyword>
<feature type="transmembrane region" description="Helical" evidence="2">
    <location>
        <begin position="289"/>
        <end position="306"/>
    </location>
</feature>
<sequence length="353" mass="40314">DWLEKLFANGKHNWYQLHRDHHPQPDRDVLQWASDYYLNFTHFVKLGITVVPDQANPALLVEYWCRQAAIYGIVNQNNWGMLIPIYHSPSSAPGLSDAFDPNQLSYVAIQVKNCFSPVKATDRFGPSCFYSETSPTSADATADPNAARRLAEIETMATFSQRLPGNLFLICVVAMAGTSANVFRIIKWLDDDARKDLRLLLFAFDDDMVSMTDEVQVLVGREQGKGQRPDHKLKKQTRRRRRSACAWKRIYVTATHLPLISMVMILVAVKSLFDRYERQGCVGIVELYFFTYASLTCSFRVSIFNVDNIRPSFQQQRSSFTREHVKKPSSSHRTAIRTLTAHPNAPAQKSFSR</sequence>
<dbReference type="Proteomes" id="UP000242770">
    <property type="component" value="Unassembled WGS sequence"/>
</dbReference>
<evidence type="ECO:0000313" key="3">
    <source>
        <dbReference type="EMBL" id="CDW96528.1"/>
    </source>
</evidence>
<proteinExistence type="predicted"/>
<keyword evidence="4" id="KW-1185">Reference proteome</keyword>
<protein>
    <submittedName>
        <fullName evidence="3">Uncharacterized protein</fullName>
    </submittedName>
</protein>
<accession>A0A0F7S2P3</accession>
<evidence type="ECO:0000313" key="4">
    <source>
        <dbReference type="Proteomes" id="UP000242770"/>
    </source>
</evidence>
<name>A0A0F7S2P3_9BASI</name>
<evidence type="ECO:0000256" key="2">
    <source>
        <dbReference type="SAM" id="Phobius"/>
    </source>
</evidence>
<keyword evidence="2" id="KW-0812">Transmembrane</keyword>
<reference evidence="4" key="1">
    <citation type="submission" date="2014-06" db="EMBL/GenBank/DDBJ databases">
        <authorList>
            <person name="Berkman P.J."/>
        </authorList>
    </citation>
    <scope>NUCLEOTIDE SEQUENCE [LARGE SCALE GENOMIC DNA]</scope>
</reference>
<organism evidence="3 4">
    <name type="scientific">Sporisorium scitamineum</name>
    <dbReference type="NCBI Taxonomy" id="49012"/>
    <lineage>
        <taxon>Eukaryota</taxon>
        <taxon>Fungi</taxon>
        <taxon>Dikarya</taxon>
        <taxon>Basidiomycota</taxon>
        <taxon>Ustilaginomycotina</taxon>
        <taxon>Ustilaginomycetes</taxon>
        <taxon>Ustilaginales</taxon>
        <taxon>Ustilaginaceae</taxon>
        <taxon>Sporisorium</taxon>
    </lineage>
</organism>
<gene>
    <name evidence="3" type="primary">SSCI11790.1</name>
</gene>
<feature type="transmembrane region" description="Helical" evidence="2">
    <location>
        <begin position="167"/>
        <end position="186"/>
    </location>
</feature>
<keyword evidence="2" id="KW-1133">Transmembrane helix</keyword>
<evidence type="ECO:0000256" key="1">
    <source>
        <dbReference type="SAM" id="MobiDB-lite"/>
    </source>
</evidence>
<feature type="non-terminal residue" evidence="3">
    <location>
        <position position="1"/>
    </location>
</feature>
<dbReference type="AlphaFoldDB" id="A0A0F7S2P3"/>
<dbReference type="STRING" id="49012.A0A0F7S2P3"/>
<feature type="region of interest" description="Disordered" evidence="1">
    <location>
        <begin position="317"/>
        <end position="339"/>
    </location>
</feature>
<feature type="transmembrane region" description="Helical" evidence="2">
    <location>
        <begin position="250"/>
        <end position="269"/>
    </location>
</feature>